<proteinExistence type="predicted"/>
<dbReference type="Pfam" id="PF04969">
    <property type="entry name" value="CS"/>
    <property type="match status" value="1"/>
</dbReference>
<protein>
    <submittedName>
        <fullName evidence="2">CS domain containing protein</fullName>
    </submittedName>
</protein>
<evidence type="ECO:0000313" key="3">
    <source>
        <dbReference type="Proteomes" id="UP000030665"/>
    </source>
</evidence>
<keyword evidence="3" id="KW-1185">Reference proteome</keyword>
<dbReference type="EMBL" id="HG805899">
    <property type="protein sequence ID" value="CDW54481.1"/>
    <property type="molecule type" value="Genomic_DNA"/>
</dbReference>
<accession>A0A077Z368</accession>
<dbReference type="Gene3D" id="1.20.5.740">
    <property type="entry name" value="Single helix bin"/>
    <property type="match status" value="1"/>
</dbReference>
<sequence length="160" mass="17697">MSSVANNFSFPVCTTPWGQWWQTVGEVNIEIDIPKPVKASQIVAKILPGKIAFSVDGQVLLEGELFAPVHAEESVWTLEKGTMLRIMLSKASNSRSKGWSSLFADGSYAPDALTYDKMEKSLVLERFQVDPFFFFQNPAMDFSDAELSGNYHDGGPDLPS</sequence>
<organism evidence="2 3">
    <name type="scientific">Trichuris trichiura</name>
    <name type="common">Whipworm</name>
    <name type="synonym">Trichocephalus trichiurus</name>
    <dbReference type="NCBI Taxonomy" id="36087"/>
    <lineage>
        <taxon>Eukaryota</taxon>
        <taxon>Metazoa</taxon>
        <taxon>Ecdysozoa</taxon>
        <taxon>Nematoda</taxon>
        <taxon>Enoplea</taxon>
        <taxon>Dorylaimia</taxon>
        <taxon>Trichinellida</taxon>
        <taxon>Trichuridae</taxon>
        <taxon>Trichuris</taxon>
    </lineage>
</organism>
<dbReference type="Proteomes" id="UP000030665">
    <property type="component" value="Unassembled WGS sequence"/>
</dbReference>
<dbReference type="GO" id="GO:0006457">
    <property type="term" value="P:protein folding"/>
    <property type="evidence" value="ECO:0007669"/>
    <property type="project" value="TreeGrafter"/>
</dbReference>
<dbReference type="AlphaFoldDB" id="A0A077Z368"/>
<dbReference type="PROSITE" id="PS51203">
    <property type="entry name" value="CS"/>
    <property type="match status" value="1"/>
</dbReference>
<dbReference type="STRING" id="36087.A0A077Z368"/>
<dbReference type="InterPro" id="IPR008978">
    <property type="entry name" value="HSP20-like_chaperone"/>
</dbReference>
<feature type="domain" description="CS" evidence="1">
    <location>
        <begin position="13"/>
        <end position="103"/>
    </location>
</feature>
<dbReference type="SUPFAM" id="SSF49764">
    <property type="entry name" value="HSP20-like chaperones"/>
    <property type="match status" value="1"/>
</dbReference>
<dbReference type="OrthoDB" id="515366at2759"/>
<name>A0A077Z368_TRITR</name>
<dbReference type="GO" id="GO:0051082">
    <property type="term" value="F:unfolded protein binding"/>
    <property type="evidence" value="ECO:0007669"/>
    <property type="project" value="TreeGrafter"/>
</dbReference>
<dbReference type="Gene3D" id="2.60.40.790">
    <property type="match status" value="1"/>
</dbReference>
<evidence type="ECO:0000313" key="2">
    <source>
        <dbReference type="EMBL" id="CDW54481.1"/>
    </source>
</evidence>
<evidence type="ECO:0000259" key="1">
    <source>
        <dbReference type="PROSITE" id="PS51203"/>
    </source>
</evidence>
<dbReference type="InterPro" id="IPR037898">
    <property type="entry name" value="NudC_fam"/>
</dbReference>
<dbReference type="PANTHER" id="PTHR12356:SF18">
    <property type="entry name" value="NUDC DOMAIN-CONTAINING PROTEIN 2"/>
    <property type="match status" value="1"/>
</dbReference>
<reference evidence="2" key="2">
    <citation type="submission" date="2014-03" db="EMBL/GenBank/DDBJ databases">
        <title>The whipworm genome and dual-species transcriptomics of an intimate host-pathogen interaction.</title>
        <authorList>
            <person name="Foth B.J."/>
            <person name="Tsai I.J."/>
            <person name="Reid A.J."/>
            <person name="Bancroft A.J."/>
            <person name="Nichol S."/>
            <person name="Tracey A."/>
            <person name="Holroyd N."/>
            <person name="Cotton J.A."/>
            <person name="Stanley E.J."/>
            <person name="Zarowiecki M."/>
            <person name="Liu J.Z."/>
            <person name="Huckvale T."/>
            <person name="Cooper P.J."/>
            <person name="Grencis R.K."/>
            <person name="Berriman M."/>
        </authorList>
    </citation>
    <scope>NUCLEOTIDE SEQUENCE [LARGE SCALE GENOMIC DNA]</scope>
</reference>
<dbReference type="PANTHER" id="PTHR12356">
    <property type="entry name" value="NUCLEAR MOVEMENT PROTEIN NUDC"/>
    <property type="match status" value="1"/>
</dbReference>
<dbReference type="InterPro" id="IPR007052">
    <property type="entry name" value="CS_dom"/>
</dbReference>
<gene>
    <name evidence="2" type="ORF">TTRE_0000275101</name>
</gene>
<dbReference type="GO" id="GO:0005737">
    <property type="term" value="C:cytoplasm"/>
    <property type="evidence" value="ECO:0007669"/>
    <property type="project" value="TreeGrafter"/>
</dbReference>
<reference evidence="2" key="1">
    <citation type="submission" date="2014-01" db="EMBL/GenBank/DDBJ databases">
        <authorList>
            <person name="Aslett M."/>
        </authorList>
    </citation>
    <scope>NUCLEOTIDE SEQUENCE</scope>
</reference>